<dbReference type="Proteomes" id="UP001060085">
    <property type="component" value="Linkage Group LG05"/>
</dbReference>
<comment type="caution">
    <text evidence="1">The sequence shown here is derived from an EMBL/GenBank/DDBJ whole genome shotgun (WGS) entry which is preliminary data.</text>
</comment>
<dbReference type="EMBL" id="CM044705">
    <property type="protein sequence ID" value="KAI5662223.1"/>
    <property type="molecule type" value="Genomic_DNA"/>
</dbReference>
<reference evidence="2" key="1">
    <citation type="journal article" date="2023" name="Nat. Plants">
        <title>Single-cell RNA sequencing provides a high-resolution roadmap for understanding the multicellular compartmentation of specialized metabolism.</title>
        <authorList>
            <person name="Sun S."/>
            <person name="Shen X."/>
            <person name="Li Y."/>
            <person name="Li Y."/>
            <person name="Wang S."/>
            <person name="Li R."/>
            <person name="Zhang H."/>
            <person name="Shen G."/>
            <person name="Guo B."/>
            <person name="Wei J."/>
            <person name="Xu J."/>
            <person name="St-Pierre B."/>
            <person name="Chen S."/>
            <person name="Sun C."/>
        </authorList>
    </citation>
    <scope>NUCLEOTIDE SEQUENCE [LARGE SCALE GENOMIC DNA]</scope>
</reference>
<name>A0ACC0AQJ7_CATRO</name>
<accession>A0ACC0AQJ7</accession>
<sequence>MNIHISLFGSVERYYELLQRTQWQEGHAPLARWLDAPDSLYVIANAFNLCVVLIAWIGSITVLPLYSQMDWIGGTILHMRNRCPLPPLHVQWQYHCNDRVSSWPEPYFDRIADWNTRYARAYPSGDPIHINL</sequence>
<evidence type="ECO:0000313" key="1">
    <source>
        <dbReference type="EMBL" id="KAI5662223.1"/>
    </source>
</evidence>
<protein>
    <submittedName>
        <fullName evidence="1">Uncharacterized protein</fullName>
    </submittedName>
</protein>
<proteinExistence type="predicted"/>
<gene>
    <name evidence="1" type="ORF">M9H77_21546</name>
</gene>
<keyword evidence="2" id="KW-1185">Reference proteome</keyword>
<evidence type="ECO:0000313" key="2">
    <source>
        <dbReference type="Proteomes" id="UP001060085"/>
    </source>
</evidence>
<organism evidence="1 2">
    <name type="scientific">Catharanthus roseus</name>
    <name type="common">Madagascar periwinkle</name>
    <name type="synonym">Vinca rosea</name>
    <dbReference type="NCBI Taxonomy" id="4058"/>
    <lineage>
        <taxon>Eukaryota</taxon>
        <taxon>Viridiplantae</taxon>
        <taxon>Streptophyta</taxon>
        <taxon>Embryophyta</taxon>
        <taxon>Tracheophyta</taxon>
        <taxon>Spermatophyta</taxon>
        <taxon>Magnoliopsida</taxon>
        <taxon>eudicotyledons</taxon>
        <taxon>Gunneridae</taxon>
        <taxon>Pentapetalae</taxon>
        <taxon>asterids</taxon>
        <taxon>lamiids</taxon>
        <taxon>Gentianales</taxon>
        <taxon>Apocynaceae</taxon>
        <taxon>Rauvolfioideae</taxon>
        <taxon>Vinceae</taxon>
        <taxon>Catharanthinae</taxon>
        <taxon>Catharanthus</taxon>
    </lineage>
</organism>